<protein>
    <recommendedName>
        <fullName evidence="2">TonB C-terminal domain-containing protein</fullName>
    </recommendedName>
</protein>
<evidence type="ECO:0000313" key="3">
    <source>
        <dbReference type="EMBL" id="QNJ97902.1"/>
    </source>
</evidence>
<dbReference type="SUPFAM" id="SSF74653">
    <property type="entry name" value="TolA/TonB C-terminal domain"/>
    <property type="match status" value="1"/>
</dbReference>
<dbReference type="InterPro" id="IPR037682">
    <property type="entry name" value="TonB_C"/>
</dbReference>
<feature type="domain" description="TonB C-terminal" evidence="2">
    <location>
        <begin position="87"/>
        <end position="146"/>
    </location>
</feature>
<feature type="signal peptide" evidence="1">
    <location>
        <begin position="1"/>
        <end position="20"/>
    </location>
</feature>
<feature type="chain" id="PRO_5028930114" description="TonB C-terminal domain-containing protein" evidence="1">
    <location>
        <begin position="21"/>
        <end position="162"/>
    </location>
</feature>
<keyword evidence="4" id="KW-1185">Reference proteome</keyword>
<keyword evidence="1" id="KW-0732">Signal</keyword>
<dbReference type="EMBL" id="CP052909">
    <property type="protein sequence ID" value="QNJ97902.1"/>
    <property type="molecule type" value="Genomic_DNA"/>
</dbReference>
<organism evidence="3 4">
    <name type="scientific">Constantimarinum furrinae</name>
    <dbReference type="NCBI Taxonomy" id="2562285"/>
    <lineage>
        <taxon>Bacteria</taxon>
        <taxon>Pseudomonadati</taxon>
        <taxon>Bacteroidota</taxon>
        <taxon>Flavobacteriia</taxon>
        <taxon>Flavobacteriales</taxon>
        <taxon>Flavobacteriaceae</taxon>
        <taxon>Altibacter/Constantimarinum group</taxon>
        <taxon>Constantimarinum</taxon>
    </lineage>
</organism>
<dbReference type="GO" id="GO:0055085">
    <property type="term" value="P:transmembrane transport"/>
    <property type="evidence" value="ECO:0007669"/>
    <property type="project" value="InterPro"/>
</dbReference>
<evidence type="ECO:0000313" key="4">
    <source>
        <dbReference type="Proteomes" id="UP000515514"/>
    </source>
</evidence>
<evidence type="ECO:0000259" key="2">
    <source>
        <dbReference type="Pfam" id="PF03544"/>
    </source>
</evidence>
<dbReference type="AlphaFoldDB" id="A0A7G8PU86"/>
<reference evidence="3 4" key="1">
    <citation type="submission" date="2020-04" db="EMBL/GenBank/DDBJ databases">
        <title>Genome sequence of Altibacter aquimarinus strain ALE3EI.</title>
        <authorList>
            <person name="Oh H.-M."/>
            <person name="Jang D."/>
        </authorList>
    </citation>
    <scope>NUCLEOTIDE SEQUENCE [LARGE SCALE GENOMIC DNA]</scope>
    <source>
        <strain evidence="3 4">ALE3EI</strain>
    </source>
</reference>
<gene>
    <name evidence="3" type="ORF">ALE3EI_1339</name>
</gene>
<dbReference type="Gene3D" id="3.30.1150.10">
    <property type="match status" value="1"/>
</dbReference>
<dbReference type="Pfam" id="PF03544">
    <property type="entry name" value="TonB_C"/>
    <property type="match status" value="1"/>
</dbReference>
<evidence type="ECO:0000256" key="1">
    <source>
        <dbReference type="SAM" id="SignalP"/>
    </source>
</evidence>
<name>A0A7G8PU86_9FLAO</name>
<dbReference type="Proteomes" id="UP000515514">
    <property type="component" value="Chromosome"/>
</dbReference>
<dbReference type="KEGG" id="alti:ALE3EI_1339"/>
<proteinExistence type="predicted"/>
<sequence>MIMRSLFVVCLILSSTIGFAQSDSNTKTGADVPFATIEKVPVYPGCEGSTNNELKTCMSQKISAFVAENFNLNLADSLNLNKGRHRIAVQFKIDNQGFVKDIRARAPHPVLEEESIRVVSALPKMEAGEQRGEKVNVLYALPIIFEVEGPKRPNKQKRTKGN</sequence>
<accession>A0A7G8PU86</accession>